<evidence type="ECO:0000313" key="3">
    <source>
        <dbReference type="Proteomes" id="UP000314294"/>
    </source>
</evidence>
<feature type="region of interest" description="Disordered" evidence="1">
    <location>
        <begin position="53"/>
        <end position="86"/>
    </location>
</feature>
<gene>
    <name evidence="2" type="ORF">EYF80_058499</name>
</gene>
<protein>
    <submittedName>
        <fullName evidence="2">Uncharacterized protein</fullName>
    </submittedName>
</protein>
<dbReference type="AlphaFoldDB" id="A0A4Z2EQZ5"/>
<accession>A0A4Z2EQZ5</accession>
<evidence type="ECO:0000313" key="2">
    <source>
        <dbReference type="EMBL" id="TNN31347.1"/>
    </source>
</evidence>
<sequence>MHRLLGLSRHAGPLVELGELLTRPGLMEEKEFPLYSESVNSSLSNSELITPQISGYKVRETDSPKLSSESSSSSSQRQTLALLTAL</sequence>
<keyword evidence="3" id="KW-1185">Reference proteome</keyword>
<dbReference type="Proteomes" id="UP000314294">
    <property type="component" value="Unassembled WGS sequence"/>
</dbReference>
<dbReference type="EMBL" id="SRLO01003557">
    <property type="protein sequence ID" value="TNN31347.1"/>
    <property type="molecule type" value="Genomic_DNA"/>
</dbReference>
<reference evidence="2 3" key="1">
    <citation type="submission" date="2019-03" db="EMBL/GenBank/DDBJ databases">
        <title>First draft genome of Liparis tanakae, snailfish: a comprehensive survey of snailfish specific genes.</title>
        <authorList>
            <person name="Kim W."/>
            <person name="Song I."/>
            <person name="Jeong J.-H."/>
            <person name="Kim D."/>
            <person name="Kim S."/>
            <person name="Ryu S."/>
            <person name="Song J.Y."/>
            <person name="Lee S.K."/>
        </authorList>
    </citation>
    <scope>NUCLEOTIDE SEQUENCE [LARGE SCALE GENOMIC DNA]</scope>
    <source>
        <tissue evidence="2">Muscle</tissue>
    </source>
</reference>
<proteinExistence type="predicted"/>
<name>A0A4Z2EQZ5_9TELE</name>
<feature type="compositionally biased region" description="Polar residues" evidence="1">
    <location>
        <begin position="76"/>
        <end position="86"/>
    </location>
</feature>
<organism evidence="2 3">
    <name type="scientific">Liparis tanakae</name>
    <name type="common">Tanaka's snailfish</name>
    <dbReference type="NCBI Taxonomy" id="230148"/>
    <lineage>
        <taxon>Eukaryota</taxon>
        <taxon>Metazoa</taxon>
        <taxon>Chordata</taxon>
        <taxon>Craniata</taxon>
        <taxon>Vertebrata</taxon>
        <taxon>Euteleostomi</taxon>
        <taxon>Actinopterygii</taxon>
        <taxon>Neopterygii</taxon>
        <taxon>Teleostei</taxon>
        <taxon>Neoteleostei</taxon>
        <taxon>Acanthomorphata</taxon>
        <taxon>Eupercaria</taxon>
        <taxon>Perciformes</taxon>
        <taxon>Cottioidei</taxon>
        <taxon>Cottales</taxon>
        <taxon>Liparidae</taxon>
        <taxon>Liparis</taxon>
    </lineage>
</organism>
<evidence type="ECO:0000256" key="1">
    <source>
        <dbReference type="SAM" id="MobiDB-lite"/>
    </source>
</evidence>
<comment type="caution">
    <text evidence="2">The sequence shown here is derived from an EMBL/GenBank/DDBJ whole genome shotgun (WGS) entry which is preliminary data.</text>
</comment>